<keyword evidence="7" id="KW-0411">Iron-sulfur</keyword>
<proteinExistence type="inferred from homology"/>
<dbReference type="PROSITE" id="PS00490">
    <property type="entry name" value="MOLYBDOPTERIN_PROK_2"/>
    <property type="match status" value="1"/>
</dbReference>
<name>A0ABU8P9E0_9HYPH</name>
<accession>A0ABU8P9E0</accession>
<dbReference type="InterPro" id="IPR006963">
    <property type="entry name" value="Mopterin_OxRdtase_4Fe-4S_dom"/>
</dbReference>
<reference evidence="9 10" key="1">
    <citation type="submission" date="2023-12" db="EMBL/GenBank/DDBJ databases">
        <title>Gut-associated functions are favored during microbiome assembly across C. elegans life.</title>
        <authorList>
            <person name="Zimmermann J."/>
        </authorList>
    </citation>
    <scope>NUCLEOTIDE SEQUENCE [LARGE SCALE GENOMIC DNA]</scope>
    <source>
        <strain evidence="9 10">MYb71</strain>
    </source>
</reference>
<dbReference type="InterPro" id="IPR006655">
    <property type="entry name" value="Mopterin_OxRdtase_prok_CS"/>
</dbReference>
<dbReference type="Pfam" id="PF01568">
    <property type="entry name" value="Molydop_binding"/>
    <property type="match status" value="1"/>
</dbReference>
<dbReference type="Gene3D" id="2.40.40.20">
    <property type="match status" value="1"/>
</dbReference>
<dbReference type="PANTHER" id="PTHR43742:SF6">
    <property type="entry name" value="OXIDOREDUCTASE YYAE-RELATED"/>
    <property type="match status" value="1"/>
</dbReference>
<keyword evidence="3" id="KW-0500">Molybdenum</keyword>
<dbReference type="InterPro" id="IPR006657">
    <property type="entry name" value="MoPterin_dinucl-bd_dom"/>
</dbReference>
<evidence type="ECO:0000313" key="10">
    <source>
        <dbReference type="Proteomes" id="UP001375812"/>
    </source>
</evidence>
<evidence type="ECO:0000313" key="9">
    <source>
        <dbReference type="EMBL" id="MEJ5018876.1"/>
    </source>
</evidence>
<evidence type="ECO:0000259" key="8">
    <source>
        <dbReference type="PROSITE" id="PS51669"/>
    </source>
</evidence>
<dbReference type="Gene3D" id="3.40.228.10">
    <property type="entry name" value="Dimethylsulfoxide Reductase, domain 2"/>
    <property type="match status" value="1"/>
</dbReference>
<dbReference type="CDD" id="cd02766">
    <property type="entry name" value="MopB_3"/>
    <property type="match status" value="1"/>
</dbReference>
<dbReference type="RefSeq" id="WP_105541434.1">
    <property type="nucleotide sequence ID" value="NZ_JBBGZH010000001.1"/>
</dbReference>
<dbReference type="SUPFAM" id="SSF50692">
    <property type="entry name" value="ADC-like"/>
    <property type="match status" value="1"/>
</dbReference>
<comment type="caution">
    <text evidence="9">The sequence shown here is derived from an EMBL/GenBank/DDBJ whole genome shotgun (WGS) entry which is preliminary data.</text>
</comment>
<protein>
    <submittedName>
        <fullName evidence="9">Molybdopterin oxidoreductase family protein</fullName>
    </submittedName>
</protein>
<dbReference type="Pfam" id="PF04879">
    <property type="entry name" value="Molybdop_Fe4S4"/>
    <property type="match status" value="1"/>
</dbReference>
<evidence type="ECO:0000256" key="5">
    <source>
        <dbReference type="ARBA" id="ARBA00023002"/>
    </source>
</evidence>
<dbReference type="Gene3D" id="3.40.50.740">
    <property type="match status" value="1"/>
</dbReference>
<comment type="similarity">
    <text evidence="2">Belongs to the prokaryotic molybdopterin-containing oxidoreductase family.</text>
</comment>
<feature type="domain" description="4Fe-4S Mo/W bis-MGD-type" evidence="8">
    <location>
        <begin position="10"/>
        <end position="68"/>
    </location>
</feature>
<dbReference type="Pfam" id="PF00384">
    <property type="entry name" value="Molybdopterin"/>
    <property type="match status" value="1"/>
</dbReference>
<dbReference type="InterPro" id="IPR050612">
    <property type="entry name" value="Prok_Mopterin_Oxidored"/>
</dbReference>
<sequence length="710" mass="78648">MNQHAPISNIKTGHSACPHDCPSTCALDVEILDERTIGRVRGAKDNSYTAGVICAKVARYAERVHHPDRLKHPLVRAGAKGEGQWKEASWDAALDLIAERFLKAEQQYGSESVWPYYYAGTMGLVQRDSINRLRFAKRYSNQFDSFCTNMAWTGYFAGTGSLTGPDPREMAKADVVVIWGTNAAATQVNVMTHAVRARKERGAKIVVIDVYANTTVRQADMGIVLKPGTDGAFACAVMHVLFRDGLADWDYLERYTDDPKGLEAHLQTRTPEWAAAITGLTVEEIEAFAHLVGKTKRTYFRLGYGFTRQRNGAVNMHAAASIACVTGAFLHEGGGAFHSNSGIFKMDKREIEGRAMQDVGLRFLDQSKIGRILTGDSDALYGGPPVMAMLIQNTNPMNVTPEQRLVRKGFAREDLFVAVHEQFMTDTAKMADVVLPATTFLEHDDIYRGGGQQHVVLGPKLIEPLADARPNIFVINELAKRLGVAHLPGFDLDERTLIDNMNANSDLPQFDELKEKRFVDLQPPFEEAHYINGFKWPDGKFRFRPDWTGSPSPNKPPEVMGLQGAFESIPEFPDYWEVIETADADHPFRMTTSPAHNFLNSTFAETPTSLAKEIRPELLIHPDDAAELGIENGERIEIGNHRGELVLHAVLRAGQKRGVVVSEGIFPNSTFERGEGINILIGAEPAAPYGGLAVHDTKIWIRKLTASRKV</sequence>
<keyword evidence="6" id="KW-0408">Iron</keyword>
<dbReference type="CDD" id="cd02786">
    <property type="entry name" value="MopB_CT_3"/>
    <property type="match status" value="1"/>
</dbReference>
<evidence type="ECO:0000256" key="7">
    <source>
        <dbReference type="ARBA" id="ARBA00023014"/>
    </source>
</evidence>
<dbReference type="InterPro" id="IPR009010">
    <property type="entry name" value="Asp_de-COase-like_dom_sf"/>
</dbReference>
<evidence type="ECO:0000256" key="3">
    <source>
        <dbReference type="ARBA" id="ARBA00022505"/>
    </source>
</evidence>
<evidence type="ECO:0000256" key="2">
    <source>
        <dbReference type="ARBA" id="ARBA00010312"/>
    </source>
</evidence>
<evidence type="ECO:0000256" key="6">
    <source>
        <dbReference type="ARBA" id="ARBA00023004"/>
    </source>
</evidence>
<evidence type="ECO:0000256" key="4">
    <source>
        <dbReference type="ARBA" id="ARBA00022723"/>
    </source>
</evidence>
<dbReference type="SUPFAM" id="SSF53706">
    <property type="entry name" value="Formate dehydrogenase/DMSO reductase, domains 1-3"/>
    <property type="match status" value="1"/>
</dbReference>
<gene>
    <name evidence="9" type="ORF">WH297_03860</name>
</gene>
<comment type="cofactor">
    <cofactor evidence="1">
        <name>Mo-bis(molybdopterin guanine dinucleotide)</name>
        <dbReference type="ChEBI" id="CHEBI:60539"/>
    </cofactor>
</comment>
<dbReference type="InterPro" id="IPR037920">
    <property type="entry name" value="YoaE_C"/>
</dbReference>
<evidence type="ECO:0000256" key="1">
    <source>
        <dbReference type="ARBA" id="ARBA00001942"/>
    </source>
</evidence>
<organism evidence="9 10">
    <name type="scientific">Ochrobactrum vermis</name>
    <dbReference type="NCBI Taxonomy" id="1827297"/>
    <lineage>
        <taxon>Bacteria</taxon>
        <taxon>Pseudomonadati</taxon>
        <taxon>Pseudomonadota</taxon>
        <taxon>Alphaproteobacteria</taxon>
        <taxon>Hyphomicrobiales</taxon>
        <taxon>Brucellaceae</taxon>
        <taxon>Brucella/Ochrobactrum group</taxon>
        <taxon>Ochrobactrum</taxon>
    </lineage>
</organism>
<dbReference type="Gene3D" id="3.30.2070.10">
    <property type="entry name" value="Formate dehydrogenase/DMSO reductase"/>
    <property type="match status" value="1"/>
</dbReference>
<dbReference type="InterPro" id="IPR006656">
    <property type="entry name" value="Mopterin_OxRdtase"/>
</dbReference>
<dbReference type="Proteomes" id="UP001375812">
    <property type="component" value="Unassembled WGS sequence"/>
</dbReference>
<keyword evidence="10" id="KW-1185">Reference proteome</keyword>
<dbReference type="EMBL" id="JBBGZH010000001">
    <property type="protein sequence ID" value="MEJ5018876.1"/>
    <property type="molecule type" value="Genomic_DNA"/>
</dbReference>
<keyword evidence="5" id="KW-0560">Oxidoreductase</keyword>
<dbReference type="Gene3D" id="2.20.25.90">
    <property type="entry name" value="ADC-like domains"/>
    <property type="match status" value="1"/>
</dbReference>
<dbReference type="PANTHER" id="PTHR43742">
    <property type="entry name" value="TRIMETHYLAMINE-N-OXIDE REDUCTASE"/>
    <property type="match status" value="1"/>
</dbReference>
<dbReference type="PROSITE" id="PS51669">
    <property type="entry name" value="4FE4S_MOW_BIS_MGD"/>
    <property type="match status" value="1"/>
</dbReference>
<keyword evidence="4" id="KW-0479">Metal-binding</keyword>
<dbReference type="SMART" id="SM00926">
    <property type="entry name" value="Molybdop_Fe4S4"/>
    <property type="match status" value="1"/>
</dbReference>